<gene>
    <name evidence="1" type="ORF">S01H1_35344</name>
</gene>
<accession>X0VEZ3</accession>
<organism evidence="1">
    <name type="scientific">marine sediment metagenome</name>
    <dbReference type="NCBI Taxonomy" id="412755"/>
    <lineage>
        <taxon>unclassified sequences</taxon>
        <taxon>metagenomes</taxon>
        <taxon>ecological metagenomes</taxon>
    </lineage>
</organism>
<proteinExistence type="predicted"/>
<protein>
    <submittedName>
        <fullName evidence="1">Uncharacterized protein</fullName>
    </submittedName>
</protein>
<name>X0VEZ3_9ZZZZ</name>
<dbReference type="AlphaFoldDB" id="X0VEZ3"/>
<feature type="non-terminal residue" evidence="1">
    <location>
        <position position="1"/>
    </location>
</feature>
<sequence length="110" mass="12342">KQGDWEINWNDIEPWWLAAEIDGVVEGAVQVCPAKPIARVEMLAINPELSHKDRGRVVLKLDSQWREFVRQSGASGLAGVIPDELYGYLRVAKRRGYVSVAEGHVMMGRV</sequence>
<evidence type="ECO:0000313" key="1">
    <source>
        <dbReference type="EMBL" id="GAG11018.1"/>
    </source>
</evidence>
<reference evidence="1" key="1">
    <citation type="journal article" date="2014" name="Front. Microbiol.">
        <title>High frequency of phylogenetically diverse reductive dehalogenase-homologous genes in deep subseafloor sedimentary metagenomes.</title>
        <authorList>
            <person name="Kawai M."/>
            <person name="Futagami T."/>
            <person name="Toyoda A."/>
            <person name="Takaki Y."/>
            <person name="Nishi S."/>
            <person name="Hori S."/>
            <person name="Arai W."/>
            <person name="Tsubouchi T."/>
            <person name="Morono Y."/>
            <person name="Uchiyama I."/>
            <person name="Ito T."/>
            <person name="Fujiyama A."/>
            <person name="Inagaki F."/>
            <person name="Takami H."/>
        </authorList>
    </citation>
    <scope>NUCLEOTIDE SEQUENCE</scope>
    <source>
        <strain evidence="1">Expedition CK06-06</strain>
    </source>
</reference>
<comment type="caution">
    <text evidence="1">The sequence shown here is derived from an EMBL/GenBank/DDBJ whole genome shotgun (WGS) entry which is preliminary data.</text>
</comment>
<dbReference type="EMBL" id="BARS01022084">
    <property type="protein sequence ID" value="GAG11018.1"/>
    <property type="molecule type" value="Genomic_DNA"/>
</dbReference>